<name>A0ABN9Y1P3_9DINO</name>
<evidence type="ECO:0000313" key="1">
    <source>
        <dbReference type="EMBL" id="CAK0906371.1"/>
    </source>
</evidence>
<reference evidence="1" key="1">
    <citation type="submission" date="2023-10" db="EMBL/GenBank/DDBJ databases">
        <authorList>
            <person name="Chen Y."/>
            <person name="Shah S."/>
            <person name="Dougan E. K."/>
            <person name="Thang M."/>
            <person name="Chan C."/>
        </authorList>
    </citation>
    <scope>NUCLEOTIDE SEQUENCE [LARGE SCALE GENOMIC DNA]</scope>
</reference>
<keyword evidence="2" id="KW-1185">Reference proteome</keyword>
<evidence type="ECO:0000313" key="2">
    <source>
        <dbReference type="Proteomes" id="UP001189429"/>
    </source>
</evidence>
<gene>
    <name evidence="1" type="ORF">PCOR1329_LOCUS81709</name>
</gene>
<dbReference type="Proteomes" id="UP001189429">
    <property type="component" value="Unassembled WGS sequence"/>
</dbReference>
<organism evidence="1 2">
    <name type="scientific">Prorocentrum cordatum</name>
    <dbReference type="NCBI Taxonomy" id="2364126"/>
    <lineage>
        <taxon>Eukaryota</taxon>
        <taxon>Sar</taxon>
        <taxon>Alveolata</taxon>
        <taxon>Dinophyceae</taxon>
        <taxon>Prorocentrales</taxon>
        <taxon>Prorocentraceae</taxon>
        <taxon>Prorocentrum</taxon>
    </lineage>
</organism>
<protein>
    <submittedName>
        <fullName evidence="1">Uncharacterized protein</fullName>
    </submittedName>
</protein>
<sequence>MPPQRKLLRRASALTLAAGACRLACRNGAASAAFAPGAAAAAPARAAADRADAERDADARVLANALRGARDARFSDLEPRARSGGYIAEAAPEMALNPPWATCYVEVQQATSSVLEEWVMRGERDVVASFNDWRRSSEEPTSVRCVDISAEDALRAECLECAGNDEFQARGMPFAVAGHVSLDGVLTFSTGSSQCMASAARGKGFCKSGQVLLG</sequence>
<proteinExistence type="predicted"/>
<accession>A0ABN9Y1P3</accession>
<dbReference type="EMBL" id="CAUYUJ010021680">
    <property type="protein sequence ID" value="CAK0906371.1"/>
    <property type="molecule type" value="Genomic_DNA"/>
</dbReference>
<dbReference type="PROSITE" id="PS51257">
    <property type="entry name" value="PROKAR_LIPOPROTEIN"/>
    <property type="match status" value="1"/>
</dbReference>
<comment type="caution">
    <text evidence="1">The sequence shown here is derived from an EMBL/GenBank/DDBJ whole genome shotgun (WGS) entry which is preliminary data.</text>
</comment>